<gene>
    <name evidence="3" type="ORF">ACFSBH_04590</name>
</gene>
<accession>A0ABW4HNN8</accession>
<dbReference type="PRINTS" id="PR00469">
    <property type="entry name" value="PNDRDTASEII"/>
</dbReference>
<dbReference type="InterPro" id="IPR051691">
    <property type="entry name" value="Metab_Enz_Cyan_OpOx_G3PDH"/>
</dbReference>
<organism evidence="3 4">
    <name type="scientific">Oceanobacillus luteolus</name>
    <dbReference type="NCBI Taxonomy" id="1274358"/>
    <lineage>
        <taxon>Bacteria</taxon>
        <taxon>Bacillati</taxon>
        <taxon>Bacillota</taxon>
        <taxon>Bacilli</taxon>
        <taxon>Bacillales</taxon>
        <taxon>Bacillaceae</taxon>
        <taxon>Oceanobacillus</taxon>
    </lineage>
</organism>
<dbReference type="SUPFAM" id="SSF51905">
    <property type="entry name" value="FAD/NAD(P)-binding domain"/>
    <property type="match status" value="1"/>
</dbReference>
<dbReference type="Gene3D" id="3.50.50.60">
    <property type="entry name" value="FAD/NAD(P)-binding domain"/>
    <property type="match status" value="3"/>
</dbReference>
<proteinExistence type="predicted"/>
<evidence type="ECO:0000313" key="4">
    <source>
        <dbReference type="Proteomes" id="UP001597221"/>
    </source>
</evidence>
<dbReference type="PANTHER" id="PTHR42949">
    <property type="entry name" value="ANAEROBIC GLYCEROL-3-PHOSPHATE DEHYDROGENASE SUBUNIT B"/>
    <property type="match status" value="1"/>
</dbReference>
<reference evidence="4" key="1">
    <citation type="journal article" date="2019" name="Int. J. Syst. Evol. Microbiol.">
        <title>The Global Catalogue of Microorganisms (GCM) 10K type strain sequencing project: providing services to taxonomists for standard genome sequencing and annotation.</title>
        <authorList>
            <consortium name="The Broad Institute Genomics Platform"/>
            <consortium name="The Broad Institute Genome Sequencing Center for Infectious Disease"/>
            <person name="Wu L."/>
            <person name="Ma J."/>
        </authorList>
    </citation>
    <scope>NUCLEOTIDE SEQUENCE [LARGE SCALE GENOMIC DNA]</scope>
    <source>
        <strain evidence="4">CGMCC 1.12376</strain>
    </source>
</reference>
<evidence type="ECO:0000313" key="3">
    <source>
        <dbReference type="EMBL" id="MFD1606925.1"/>
    </source>
</evidence>
<dbReference type="InterPro" id="IPR036188">
    <property type="entry name" value="FAD/NAD-bd_sf"/>
</dbReference>
<dbReference type="Proteomes" id="UP001597221">
    <property type="component" value="Unassembled WGS sequence"/>
</dbReference>
<dbReference type="PRINTS" id="PR00368">
    <property type="entry name" value="FADPNR"/>
</dbReference>
<name>A0ABW4HNN8_9BACI</name>
<dbReference type="PANTHER" id="PTHR42949:SF3">
    <property type="entry name" value="ANAEROBIC GLYCEROL-3-PHOSPHATE DEHYDROGENASE SUBUNIT B"/>
    <property type="match status" value="1"/>
</dbReference>
<evidence type="ECO:0000259" key="2">
    <source>
        <dbReference type="Pfam" id="PF07992"/>
    </source>
</evidence>
<keyword evidence="1" id="KW-0560">Oxidoreductase</keyword>
<dbReference type="InterPro" id="IPR023753">
    <property type="entry name" value="FAD/NAD-binding_dom"/>
</dbReference>
<sequence>MQQLDVVIIGAGPAGLAAAIQCRENDLDVVVLDEFPKAGGRLLGQLHQEPSGEWWNGIEESKALQTKAESLNTDIRLGYSVYHIEKLEEQFVVHTKQQKFVTKNVLIATGAAESPAPIPGWTLPGVMSIGAAQVMTNVHRVKVGEKGIVVGVNVLSAAIARELQLAGVDLHSMALPTRNVVSEDQAHPRLVMERLSRIAHLAPSKFIQFGSRFAKWKWVQDLVVQYYPKSGIKMWGMPIYLNKAIKQINGTDKVESVTMVDVTMHGDIIGNSEEEIPVDFVCIAGGLYPLAELAGVVGCPFIYSEELGGHVPVHNEKMETPVAGIYVAGNITGIESSKVAREQGKVAGLAIVNKEKNSSEITGKLQTAISEVKATRDAASIQFHPHIPEGRAKVSAAYDDLVKAQEVEKELEYV</sequence>
<dbReference type="EMBL" id="JBHUDE010000017">
    <property type="protein sequence ID" value="MFD1606925.1"/>
    <property type="molecule type" value="Genomic_DNA"/>
</dbReference>
<comment type="caution">
    <text evidence="3">The sequence shown here is derived from an EMBL/GenBank/DDBJ whole genome shotgun (WGS) entry which is preliminary data.</text>
</comment>
<dbReference type="RefSeq" id="WP_379596259.1">
    <property type="nucleotide sequence ID" value="NZ_JBHUDE010000017.1"/>
</dbReference>
<keyword evidence="4" id="KW-1185">Reference proteome</keyword>
<protein>
    <submittedName>
        <fullName evidence="3">NAD(P)/FAD-dependent oxidoreductase</fullName>
    </submittedName>
</protein>
<dbReference type="Pfam" id="PF07992">
    <property type="entry name" value="Pyr_redox_2"/>
    <property type="match status" value="1"/>
</dbReference>
<feature type="domain" description="FAD/NAD(P)-binding" evidence="2">
    <location>
        <begin position="5"/>
        <end position="344"/>
    </location>
</feature>
<evidence type="ECO:0000256" key="1">
    <source>
        <dbReference type="ARBA" id="ARBA00023002"/>
    </source>
</evidence>